<evidence type="ECO:0000256" key="2">
    <source>
        <dbReference type="ARBA" id="ARBA00022450"/>
    </source>
</evidence>
<feature type="domain" description="Carrier" evidence="9">
    <location>
        <begin position="1657"/>
        <end position="1731"/>
    </location>
</feature>
<dbReference type="GO" id="GO:0044550">
    <property type="term" value="P:secondary metabolite biosynthetic process"/>
    <property type="evidence" value="ECO:0007669"/>
    <property type="project" value="UniProtKB-ARBA"/>
</dbReference>
<feature type="region of interest" description="Disordered" evidence="8">
    <location>
        <begin position="355"/>
        <end position="392"/>
    </location>
</feature>
<name>A0A9W9L9D9_9EURO</name>
<reference evidence="12" key="2">
    <citation type="journal article" date="2023" name="IMA Fungus">
        <title>Comparative genomic study of the Penicillium genus elucidates a diverse pangenome and 15 lateral gene transfer events.</title>
        <authorList>
            <person name="Petersen C."/>
            <person name="Sorensen T."/>
            <person name="Nielsen M.R."/>
            <person name="Sondergaard T.E."/>
            <person name="Sorensen J.L."/>
            <person name="Fitzpatrick D.A."/>
            <person name="Frisvad J.C."/>
            <person name="Nielsen K.L."/>
        </authorList>
    </citation>
    <scope>NUCLEOTIDE SEQUENCE</scope>
    <source>
        <strain evidence="12">IBT 22155</strain>
    </source>
</reference>
<dbReference type="SUPFAM" id="SSF53474">
    <property type="entry name" value="alpha/beta-Hydrolases"/>
    <property type="match status" value="1"/>
</dbReference>
<dbReference type="GO" id="GO:1901336">
    <property type="term" value="P:lactone biosynthetic process"/>
    <property type="evidence" value="ECO:0007669"/>
    <property type="project" value="UniProtKB-ARBA"/>
</dbReference>
<dbReference type="InterPro" id="IPR016035">
    <property type="entry name" value="Acyl_Trfase/lysoPLipase"/>
</dbReference>
<feature type="compositionally biased region" description="Polar residues" evidence="8">
    <location>
        <begin position="1636"/>
        <end position="1646"/>
    </location>
</feature>
<dbReference type="GO" id="GO:0032259">
    <property type="term" value="P:methylation"/>
    <property type="evidence" value="ECO:0007669"/>
    <property type="project" value="UniProtKB-KW"/>
</dbReference>
<evidence type="ECO:0000256" key="6">
    <source>
        <dbReference type="ARBA" id="ARBA00023268"/>
    </source>
</evidence>
<dbReference type="OrthoDB" id="429813at2759"/>
<keyword evidence="3" id="KW-0597">Phosphoprotein</keyword>
<keyword evidence="4" id="KW-0489">Methyltransferase</keyword>
<dbReference type="InterPro" id="IPR036736">
    <property type="entry name" value="ACP-like_sf"/>
</dbReference>
<dbReference type="InterPro" id="IPR013094">
    <property type="entry name" value="AB_hydrolase_3"/>
</dbReference>
<dbReference type="InterPro" id="IPR014043">
    <property type="entry name" value="Acyl_transferase_dom"/>
</dbReference>
<dbReference type="GO" id="GO:0008236">
    <property type="term" value="F:serine-type peptidase activity"/>
    <property type="evidence" value="ECO:0007669"/>
    <property type="project" value="InterPro"/>
</dbReference>
<dbReference type="InterPro" id="IPR050091">
    <property type="entry name" value="PKS_NRPS_Biosynth_Enz"/>
</dbReference>
<dbReference type="GO" id="GO:0004312">
    <property type="term" value="F:fatty acid synthase activity"/>
    <property type="evidence" value="ECO:0007669"/>
    <property type="project" value="TreeGrafter"/>
</dbReference>
<dbReference type="RefSeq" id="XP_056524971.1">
    <property type="nucleotide sequence ID" value="XM_056662858.1"/>
</dbReference>
<dbReference type="Gene3D" id="1.10.1200.10">
    <property type="entry name" value="ACP-like"/>
    <property type="match status" value="1"/>
</dbReference>
<dbReference type="InterPro" id="IPR016039">
    <property type="entry name" value="Thiolase-like"/>
</dbReference>
<evidence type="ECO:0000259" key="10">
    <source>
        <dbReference type="PROSITE" id="PS52004"/>
    </source>
</evidence>
<dbReference type="PROSITE" id="PS52004">
    <property type="entry name" value="KS3_2"/>
    <property type="match status" value="1"/>
</dbReference>
<feature type="region of interest" description="Disordered" evidence="8">
    <location>
        <begin position="1617"/>
        <end position="1655"/>
    </location>
</feature>
<dbReference type="SMART" id="SM00827">
    <property type="entry name" value="PKS_AT"/>
    <property type="match status" value="1"/>
</dbReference>
<dbReference type="InterPro" id="IPR018201">
    <property type="entry name" value="Ketoacyl_synth_AS"/>
</dbReference>
<dbReference type="Pfam" id="PF00109">
    <property type="entry name" value="ketoacyl-synt"/>
    <property type="match status" value="1"/>
</dbReference>
<feature type="domain" description="Ketosynthase family 3 (KS3)" evidence="10">
    <location>
        <begin position="392"/>
        <end position="812"/>
    </location>
</feature>
<dbReference type="GO" id="GO:0017000">
    <property type="term" value="P:antibiotic biosynthetic process"/>
    <property type="evidence" value="ECO:0007669"/>
    <property type="project" value="UniProtKB-ARBA"/>
</dbReference>
<dbReference type="InterPro" id="IPR020841">
    <property type="entry name" value="PKS_Beta-ketoAc_synthase_dom"/>
</dbReference>
<dbReference type="PANTHER" id="PTHR43775">
    <property type="entry name" value="FATTY ACID SYNTHASE"/>
    <property type="match status" value="1"/>
</dbReference>
<dbReference type="Gene3D" id="3.40.50.1820">
    <property type="entry name" value="alpha/beta hydrolase"/>
    <property type="match status" value="1"/>
</dbReference>
<evidence type="ECO:0000256" key="1">
    <source>
        <dbReference type="ARBA" id="ARBA00004721"/>
    </source>
</evidence>
<dbReference type="GO" id="GO:0008168">
    <property type="term" value="F:methyltransferase activity"/>
    <property type="evidence" value="ECO:0007669"/>
    <property type="project" value="UniProtKB-KW"/>
</dbReference>
<evidence type="ECO:0000256" key="8">
    <source>
        <dbReference type="SAM" id="MobiDB-lite"/>
    </source>
</evidence>
<dbReference type="InterPro" id="IPR029063">
    <property type="entry name" value="SAM-dependent_MTases_sf"/>
</dbReference>
<dbReference type="Gene3D" id="3.30.70.3290">
    <property type="match status" value="1"/>
</dbReference>
<dbReference type="Gene3D" id="3.40.50.150">
    <property type="entry name" value="Vaccinia Virus protein VP39"/>
    <property type="match status" value="1"/>
</dbReference>
<dbReference type="Gene3D" id="3.10.129.110">
    <property type="entry name" value="Polyketide synthase dehydratase"/>
    <property type="match status" value="1"/>
</dbReference>
<feature type="domain" description="PKS/mFAS DH" evidence="11">
    <location>
        <begin position="1297"/>
        <end position="1606"/>
    </location>
</feature>
<keyword evidence="6" id="KW-0511">Multifunctional enzyme</keyword>
<dbReference type="InterPro" id="IPR013217">
    <property type="entry name" value="Methyltransf_12"/>
</dbReference>
<feature type="active site" description="Proton acceptor; for dehydratase activity" evidence="7">
    <location>
        <position position="1328"/>
    </location>
</feature>
<comment type="pathway">
    <text evidence="1">Secondary metabolite biosynthesis; terpenoid biosynthesis.</text>
</comment>
<protein>
    <submittedName>
        <fullName evidence="12">CAZyme family CE10</fullName>
    </submittedName>
</protein>
<dbReference type="Gene3D" id="3.40.47.10">
    <property type="match status" value="1"/>
</dbReference>
<dbReference type="InterPro" id="IPR049552">
    <property type="entry name" value="PKS_DH_N"/>
</dbReference>
<evidence type="ECO:0000256" key="3">
    <source>
        <dbReference type="ARBA" id="ARBA00022553"/>
    </source>
</evidence>
<dbReference type="PROSITE" id="PS50075">
    <property type="entry name" value="CARRIER"/>
    <property type="match status" value="1"/>
</dbReference>
<dbReference type="Gene3D" id="3.40.366.10">
    <property type="entry name" value="Malonyl-Coenzyme A Acyl Carrier Protein, domain 2"/>
    <property type="match status" value="2"/>
</dbReference>
<dbReference type="InterPro" id="IPR049900">
    <property type="entry name" value="PKS_mFAS_DH"/>
</dbReference>
<evidence type="ECO:0000259" key="11">
    <source>
        <dbReference type="PROSITE" id="PS52019"/>
    </source>
</evidence>
<evidence type="ECO:0000259" key="9">
    <source>
        <dbReference type="PROSITE" id="PS50075"/>
    </source>
</evidence>
<dbReference type="InterPro" id="IPR020807">
    <property type="entry name" value="PKS_DH"/>
</dbReference>
<dbReference type="Pfam" id="PF08242">
    <property type="entry name" value="Methyltransf_12"/>
    <property type="match status" value="1"/>
</dbReference>
<dbReference type="InterPro" id="IPR014030">
    <property type="entry name" value="Ketoacyl_synth_N"/>
</dbReference>
<proteinExistence type="predicted"/>
<feature type="compositionally biased region" description="Polar residues" evidence="8">
    <location>
        <begin position="366"/>
        <end position="392"/>
    </location>
</feature>
<dbReference type="Pfam" id="PF18558">
    <property type="entry name" value="HTH_51"/>
    <property type="match status" value="1"/>
</dbReference>
<dbReference type="SUPFAM" id="SSF53901">
    <property type="entry name" value="Thiolase-like"/>
    <property type="match status" value="1"/>
</dbReference>
<dbReference type="CDD" id="cd00833">
    <property type="entry name" value="PKS"/>
    <property type="match status" value="1"/>
</dbReference>
<dbReference type="InterPro" id="IPR042104">
    <property type="entry name" value="PKS_dehydratase_sf"/>
</dbReference>
<organism evidence="12 13">
    <name type="scientific">Penicillium bovifimosum</name>
    <dbReference type="NCBI Taxonomy" id="126998"/>
    <lineage>
        <taxon>Eukaryota</taxon>
        <taxon>Fungi</taxon>
        <taxon>Dikarya</taxon>
        <taxon>Ascomycota</taxon>
        <taxon>Pezizomycotina</taxon>
        <taxon>Eurotiomycetes</taxon>
        <taxon>Eurotiomycetidae</taxon>
        <taxon>Eurotiales</taxon>
        <taxon>Aspergillaceae</taxon>
        <taxon>Penicillium</taxon>
    </lineage>
</organism>
<feature type="active site" description="Proton donor; for dehydratase activity" evidence="7">
    <location>
        <position position="1511"/>
    </location>
</feature>
<dbReference type="InterPro" id="IPR001227">
    <property type="entry name" value="Ac_transferase_dom_sf"/>
</dbReference>
<sequence>MAPGRPVCLLFGPQSSEIDESLSYIRRNIEEHPSLAFLQNLLRELPDLWSPITKAWPALSQLYGDIQLSILADCGQGSTAPPEYATNVLLTPLTVVRQIIDFWKFKENSGNQYTVVDTQGFCVGFLAAVAVACSADSPSDFEDISSAMIRLSVCIGAAVDLDAALHGQTSSVAVRWKSPSEYEQLNRVLANSSVKANISLKGYISCFTDSNSATVTLAENEVNDVVGELGKHGLSVKMIALRGRFHHPSHSMAVRRFSDLCEADSRFRVKEGRSCVLPLRSNIDGNLIVKGSSIHVIALESILAKPSQWNSTVSSTVGKPKGLTDEDLVFAAIGTGQFVPRLVRNRMLDHVNNRWSDSSEHESLPNGINTTSGRTESEPLSNHDTNHVSTTVPPIAITGMGCRYAQANSPEQLWEMLELGRCGVSELPNDRFKMDKLHREPKGPFWGNYLANPDVFDHRFFAISAREAEAMDPQQRLLLEVAYEAMESAGYCGLRSSKVPKDIGCYVGVGSDDYTDNVGSSNANAFSATGTLQAFCTGRISHYFGWTGPSLVVDTACSSAAVAIHLACKALQTNECSIAVAGGVNVMTSPRVTQNLAAASFLSPTGASRAFDASANGYCRGEGAGLVVLRPLKDAIRNGDPILAVIGGSAVNQGSNCSPITVPDSDSQRSLYRKALAASGIPPEEVTYVEAHGTGTQVGDPIEFDSIRKTFQGSSRKDVLYVGSVKDNIGHTETASGVAGLLKTVLMMQKKRIPKQANFVRLNPKIPALDKTIDIPTRTIPWSSAADSSSNAAAMVTNYGAAGSNAALVVKQYTLSSGHPEAASTIPREVPIIIAATSPESLQSYCKVLHSHIRNSSPGTCQDLAYNLAIKQNRDLSHVLTFSIPSDQPDELLAKLESSQSQIQAKKQPNHRLPVVLCFGGQNGKVATLSKDLFDRSDLLQYHLMQCEEVCLSLGLPSLFPTIFQAGPIEDIVRLHCILFAIQYASAKSWLDSGLQVDKIIGHSFGQLTGLCVSGGLNLPDAVRLVSERAKMIRNLWGSERGVMLSVEGTETEVQSLLSHAARRSANVAVDVACINGPRNIILAGDERSIETIQDVSVSTHPVLRTTRLKNTHAFHSRLVDSIVPALKGVAEQLNYSPPCIPLEACSRDGDWSFVTAAKIVEHSRGCVDFQTAVMRVAQKVGGPAVWLEAGSASPIIPLVRRVIDATLPSSKEHMYQALDLGGPQAEKNLSQATCNLWDRGVKAQFWPFHDSQARIYNWINLPPYQFAETRHWIDYNPQFAPLLQNTTDLATSTGRKDFVQLLTKQSTECVFEINTDDPLYQECTKGHAVLDQNLCPASLYFEMIVRAATILRPESDSLPAMPHLQNLTISAPLVLNPSGKLLLSLTRPRVGDSPWSFTLFTKESNNDSVTTHATGDISLHPFGHETPLFARLNSMNRLIDASRVDSIADSRDSSGLKGSAVYQAFRRVVNYAEYYRGVERVFATEHEAAGIVTLSTSRTMDSACDPMLVDNFIQVAGIHVNCLSETKEDEVFVCTGVGEILIGEAFMTRDRGSRSVRSWGVYSNLDRSAKNKIICDTFVLDRETGTLAVTILSAAFTSVSIAGLARVLQKLNNRPSELEPPAVRTTPQRIDDVSRTPSTQETLPVSNPPHLSDSGRGAFALVQEMLCDLLGIAPEELQPSSNLEEVGVDSLMRTEVLAEIKKRFDVNITTSSLIEMPDVQTLVQSIFPGVVTASSALGVSSELQITTTEPAPYESNGHVISTPGSDGPHQGLIDIAPGLFTDIQKSMAHSQATQWDGFCKSVYPKQMELVTAYVVEAFNSLGVALDSLAPEQAIPQVSVLPQHTQVRSQLYAILEFSNVIRATDHGFVRTQIPVPTVPSSLLHQEILRLYPQHNSEHNLLKTTGSRLADCLSGEADPLSLLFQDAEARRLMEDVYTNAPMFKAATNHLAQYLVGLLGRLDTTRQIKILEIGGGTGGTTKALLSQLTAIPGLSFQYTFTDLSSGLLTLARKKFKHYDFMKYQVLNVEQTPPPDMLGQYDIIISSNCVHATRNLVQSCSNIKNLLRPDGLLCLIELTRNLFWFDLVFGLLEGWWLFEDDRQHALASEHVWKGTLFQSGFQWVDWTYNDSEESNILRVITASPTSAVILPPTPADPLALIDEETVVYGMEGGVELSADIYYPDDLQPIGKHRPIALLIHGGGHIMLSRRDIRRKQVKMLLDAGFLPVSVDYRLCPEVSLAEGPMNDVSVALRWARDDLPKSKLGRPDIQVDGSQVVAVGWSTGAHLAMTLAWTAPQKGVAPPEAILAFYGPTDYEDSFWSTPNFPYGKDVTLPEMCYDLWEGMHATPITGYNPPADHKALGGWMSLADPRSRIALHMNWTGQTLPMLLRGGQFWSERNYTNMGDKLPIPSLKEIQAVSPLAQIRNGRYRTPTFIIHGTLDDLIPVEQARRTSRELKSKGIEIQLCVVDGGVHLFDIEPGFGKRNPAAAQAVESGYEFLRNHVRY</sequence>
<dbReference type="SMART" id="SM00825">
    <property type="entry name" value="PKS_KS"/>
    <property type="match status" value="1"/>
</dbReference>
<dbReference type="SMART" id="SM00826">
    <property type="entry name" value="PKS_DH"/>
    <property type="match status" value="1"/>
</dbReference>
<dbReference type="InterPro" id="IPR009081">
    <property type="entry name" value="PP-bd_ACP"/>
</dbReference>
<dbReference type="Pfam" id="PF00550">
    <property type="entry name" value="PP-binding"/>
    <property type="match status" value="1"/>
</dbReference>
<dbReference type="SUPFAM" id="SSF52151">
    <property type="entry name" value="FabD/lysophospholipase-like"/>
    <property type="match status" value="1"/>
</dbReference>
<dbReference type="Pfam" id="PF00326">
    <property type="entry name" value="Peptidase_S9"/>
    <property type="match status" value="1"/>
</dbReference>
<evidence type="ECO:0000313" key="13">
    <source>
        <dbReference type="Proteomes" id="UP001149079"/>
    </source>
</evidence>
<feature type="region of interest" description="C-terminal hotdog fold" evidence="7">
    <location>
        <begin position="1453"/>
        <end position="1606"/>
    </location>
</feature>
<dbReference type="Pfam" id="PF07859">
    <property type="entry name" value="Abhydrolase_3"/>
    <property type="match status" value="1"/>
</dbReference>
<dbReference type="Pfam" id="PF16073">
    <property type="entry name" value="SAT"/>
    <property type="match status" value="1"/>
</dbReference>
<evidence type="ECO:0000256" key="4">
    <source>
        <dbReference type="ARBA" id="ARBA00022603"/>
    </source>
</evidence>
<dbReference type="Proteomes" id="UP001149079">
    <property type="component" value="Unassembled WGS sequence"/>
</dbReference>
<dbReference type="EMBL" id="JAPQKL010000002">
    <property type="protein sequence ID" value="KAJ5143327.1"/>
    <property type="molecule type" value="Genomic_DNA"/>
</dbReference>
<comment type="caution">
    <text evidence="12">The sequence shown here is derived from an EMBL/GenBank/DDBJ whole genome shotgun (WGS) entry which is preliminary data.</text>
</comment>
<keyword evidence="2" id="KW-0596">Phosphopantetheine</keyword>
<accession>A0A9W9L9D9</accession>
<dbReference type="GO" id="GO:0006508">
    <property type="term" value="P:proteolysis"/>
    <property type="evidence" value="ECO:0007669"/>
    <property type="project" value="InterPro"/>
</dbReference>
<dbReference type="InterPro" id="IPR041068">
    <property type="entry name" value="HTH_51"/>
</dbReference>
<dbReference type="InterPro" id="IPR016036">
    <property type="entry name" value="Malonyl_transacylase_ACP-bd"/>
</dbReference>
<evidence type="ECO:0000313" key="12">
    <source>
        <dbReference type="EMBL" id="KAJ5143327.1"/>
    </source>
</evidence>
<dbReference type="InterPro" id="IPR014031">
    <property type="entry name" value="Ketoacyl_synth_C"/>
</dbReference>
<dbReference type="Pfam" id="PF00698">
    <property type="entry name" value="Acyl_transf_1"/>
    <property type="match status" value="1"/>
</dbReference>
<dbReference type="InterPro" id="IPR032088">
    <property type="entry name" value="SAT"/>
</dbReference>
<dbReference type="SUPFAM" id="SSF47336">
    <property type="entry name" value="ACP-like"/>
    <property type="match status" value="1"/>
</dbReference>
<reference evidence="12" key="1">
    <citation type="submission" date="2022-11" db="EMBL/GenBank/DDBJ databases">
        <authorList>
            <person name="Petersen C."/>
        </authorList>
    </citation>
    <scope>NUCLEOTIDE SEQUENCE</scope>
    <source>
        <strain evidence="12">IBT 22155</strain>
    </source>
</reference>
<evidence type="ECO:0000256" key="7">
    <source>
        <dbReference type="PROSITE-ProRule" id="PRU01363"/>
    </source>
</evidence>
<dbReference type="GO" id="GO:0004315">
    <property type="term" value="F:3-oxoacyl-[acyl-carrier-protein] synthase activity"/>
    <property type="evidence" value="ECO:0007669"/>
    <property type="project" value="InterPro"/>
</dbReference>
<dbReference type="PROSITE" id="PS52019">
    <property type="entry name" value="PKS_MFAS_DH"/>
    <property type="match status" value="1"/>
</dbReference>
<dbReference type="PANTHER" id="PTHR43775:SF21">
    <property type="entry name" value="NON-REDUCING POLYKETIDE SYNTHASE AUSA-RELATED"/>
    <property type="match status" value="1"/>
</dbReference>
<dbReference type="PROSITE" id="PS00606">
    <property type="entry name" value="KS3_1"/>
    <property type="match status" value="1"/>
</dbReference>
<dbReference type="SUPFAM" id="SSF55048">
    <property type="entry name" value="Probable ACP-binding domain of malonyl-CoA ACP transacylase"/>
    <property type="match status" value="1"/>
</dbReference>
<keyword evidence="13" id="KW-1185">Reference proteome</keyword>
<dbReference type="GO" id="GO:0006633">
    <property type="term" value="P:fatty acid biosynthetic process"/>
    <property type="evidence" value="ECO:0007669"/>
    <property type="project" value="InterPro"/>
</dbReference>
<dbReference type="SUPFAM" id="SSF53335">
    <property type="entry name" value="S-adenosyl-L-methionine-dependent methyltransferases"/>
    <property type="match status" value="1"/>
</dbReference>
<dbReference type="InterPro" id="IPR029058">
    <property type="entry name" value="AB_hydrolase_fold"/>
</dbReference>
<evidence type="ECO:0000256" key="5">
    <source>
        <dbReference type="ARBA" id="ARBA00022679"/>
    </source>
</evidence>
<keyword evidence="5" id="KW-0808">Transferase</keyword>
<feature type="region of interest" description="N-terminal hotdog fold" evidence="7">
    <location>
        <begin position="1297"/>
        <end position="1425"/>
    </location>
</feature>
<gene>
    <name evidence="12" type="ORF">N7515_002114</name>
</gene>
<dbReference type="Pfam" id="PF21089">
    <property type="entry name" value="PKS_DH_N"/>
    <property type="match status" value="1"/>
</dbReference>
<dbReference type="GeneID" id="81402028"/>
<dbReference type="Pfam" id="PF02801">
    <property type="entry name" value="Ketoacyl-synt_C"/>
    <property type="match status" value="1"/>
</dbReference>
<dbReference type="InterPro" id="IPR001375">
    <property type="entry name" value="Peptidase_S9_cat"/>
</dbReference>